<dbReference type="InterPro" id="IPR025110">
    <property type="entry name" value="AMP-bd_C"/>
</dbReference>
<reference evidence="4" key="1">
    <citation type="submission" date="2021-04" db="EMBL/GenBank/DDBJ databases">
        <authorList>
            <person name="Zhang D.-C."/>
        </authorList>
    </citation>
    <scope>NUCLEOTIDE SEQUENCE</scope>
    <source>
        <strain evidence="4">CGMCC 1.15697</strain>
    </source>
</reference>
<evidence type="ECO:0000313" key="5">
    <source>
        <dbReference type="Proteomes" id="UP000672602"/>
    </source>
</evidence>
<proteinExistence type="predicted"/>
<dbReference type="Pfam" id="PF13193">
    <property type="entry name" value="AMP-binding_C"/>
    <property type="match status" value="1"/>
</dbReference>
<keyword evidence="5" id="KW-1185">Reference proteome</keyword>
<dbReference type="NCBIfam" id="TIGR02262">
    <property type="entry name" value="benz_CoA_lig"/>
    <property type="match status" value="1"/>
</dbReference>
<dbReference type="Gene3D" id="3.40.50.12780">
    <property type="entry name" value="N-terminal domain of ligase-like"/>
    <property type="match status" value="1"/>
</dbReference>
<dbReference type="GO" id="GO:0016405">
    <property type="term" value="F:CoA-ligase activity"/>
    <property type="evidence" value="ECO:0007669"/>
    <property type="project" value="InterPro"/>
</dbReference>
<feature type="domain" description="AMP-dependent synthetase/ligase" evidence="2">
    <location>
        <begin position="39"/>
        <end position="391"/>
    </location>
</feature>
<dbReference type="GO" id="GO:0044550">
    <property type="term" value="P:secondary metabolite biosynthetic process"/>
    <property type="evidence" value="ECO:0007669"/>
    <property type="project" value="TreeGrafter"/>
</dbReference>
<dbReference type="GO" id="GO:0016878">
    <property type="term" value="F:acid-thiol ligase activity"/>
    <property type="evidence" value="ECO:0007669"/>
    <property type="project" value="TreeGrafter"/>
</dbReference>
<dbReference type="SUPFAM" id="SSF56801">
    <property type="entry name" value="Acetyl-CoA synthetase-like"/>
    <property type="match status" value="1"/>
</dbReference>
<dbReference type="InterPro" id="IPR042099">
    <property type="entry name" value="ANL_N_sf"/>
</dbReference>
<dbReference type="Gene3D" id="3.30.300.30">
    <property type="match status" value="1"/>
</dbReference>
<dbReference type="PANTHER" id="PTHR43352">
    <property type="entry name" value="ACETYL-COA SYNTHETASE"/>
    <property type="match status" value="1"/>
</dbReference>
<dbReference type="PANTHER" id="PTHR43352:SF1">
    <property type="entry name" value="ANTHRANILATE--COA LIGASE"/>
    <property type="match status" value="1"/>
</dbReference>
<evidence type="ECO:0000259" key="2">
    <source>
        <dbReference type="Pfam" id="PF00501"/>
    </source>
</evidence>
<dbReference type="GO" id="GO:0005524">
    <property type="term" value="F:ATP binding"/>
    <property type="evidence" value="ECO:0007669"/>
    <property type="project" value="InterPro"/>
</dbReference>
<comment type="caution">
    <text evidence="4">The sequence shown here is derived from an EMBL/GenBank/DDBJ whole genome shotgun (WGS) entry which is preliminary data.</text>
</comment>
<evidence type="ECO:0000313" key="4">
    <source>
        <dbReference type="EMBL" id="MBP5858282.1"/>
    </source>
</evidence>
<name>A0A8J7V3S1_9PROT</name>
<dbReference type="Pfam" id="PF00501">
    <property type="entry name" value="AMP-binding"/>
    <property type="match status" value="1"/>
</dbReference>
<dbReference type="RefSeq" id="WP_210682874.1">
    <property type="nucleotide sequence ID" value="NZ_JAGMWN010000007.1"/>
</dbReference>
<dbReference type="EMBL" id="JAGMWN010000007">
    <property type="protein sequence ID" value="MBP5858282.1"/>
    <property type="molecule type" value="Genomic_DNA"/>
</dbReference>
<keyword evidence="1 4" id="KW-0436">Ligase</keyword>
<dbReference type="InterPro" id="IPR000873">
    <property type="entry name" value="AMP-dep_synth/lig_dom"/>
</dbReference>
<accession>A0A8J7V3S1</accession>
<dbReference type="InterPro" id="IPR045851">
    <property type="entry name" value="AMP-bd_C_sf"/>
</dbReference>
<evidence type="ECO:0000256" key="1">
    <source>
        <dbReference type="ARBA" id="ARBA00022598"/>
    </source>
</evidence>
<sequence>MTDITDRVPRDAAPSREIGFACPERYNASSVLFDNLDRGRGERTAVLCPAGDFTYGALCALAGRIGNALIAQGLERGDRVLCFMEDHGPHLAAIFGAIRAGFVPMLINTQSTDELIDFYLEDSGARVVVCDKTFREKFARAAVERIVTIDPFDIGAEGAESLATFIADQPETLDAADTHRDEMAFWMYSSGSTGKPKGVVHLHHDMPYTAEAYAKPVLGLTEGDICFSVPKIFFAYGFGNSATFPFSVGGATVLMPEAPKPPRIFEMVETYRPTRFFGLPTLYTALVKHESAVNADFSSVETCVSAAEILSEEIFDTWRRRFGHDILEGLGSTEVLHIYLSNRMDRRKLGSAGMRLPGYAIKLTTKEGAPVERGEEGIMWVLGDSNAPCYWNRPDKTAETMRDGWIYTGDRFIEDEDGFFFFRGRADDLVKVSGQWVYPLEVELTLANHPAVHECAVLAVEMADRRMTLRAHVVLTPGTEPGEATTKALQGFVKEKLVPYKYPRDVVYMDELPKTGTGKIDRARLKAAQGEVTR</sequence>
<evidence type="ECO:0000259" key="3">
    <source>
        <dbReference type="Pfam" id="PF13193"/>
    </source>
</evidence>
<dbReference type="InterPro" id="IPR011957">
    <property type="entry name" value="Benz_CoA_lig"/>
</dbReference>
<feature type="domain" description="AMP-binding enzyme C-terminal" evidence="3">
    <location>
        <begin position="441"/>
        <end position="519"/>
    </location>
</feature>
<dbReference type="AlphaFoldDB" id="A0A8J7V3S1"/>
<gene>
    <name evidence="4" type="ORF">KAJ83_14775</name>
</gene>
<protein>
    <submittedName>
        <fullName evidence="4">Benzoate-CoA ligase family protein</fullName>
    </submittedName>
</protein>
<organism evidence="4 5">
    <name type="scientific">Marivibrio halodurans</name>
    <dbReference type="NCBI Taxonomy" id="2039722"/>
    <lineage>
        <taxon>Bacteria</taxon>
        <taxon>Pseudomonadati</taxon>
        <taxon>Pseudomonadota</taxon>
        <taxon>Alphaproteobacteria</taxon>
        <taxon>Rhodospirillales</taxon>
        <taxon>Rhodospirillaceae</taxon>
        <taxon>Marivibrio</taxon>
    </lineage>
</organism>
<dbReference type="Proteomes" id="UP000672602">
    <property type="component" value="Unassembled WGS sequence"/>
</dbReference>